<evidence type="ECO:0000313" key="2">
    <source>
        <dbReference type="EMBL" id="GAA5515078.1"/>
    </source>
</evidence>
<feature type="compositionally biased region" description="Basic and acidic residues" evidence="1">
    <location>
        <begin position="329"/>
        <end position="345"/>
    </location>
</feature>
<reference evidence="2 3" key="1">
    <citation type="submission" date="2024-02" db="EMBL/GenBank/DDBJ databases">
        <title>Deinococcus carri NBRC 110142.</title>
        <authorList>
            <person name="Ichikawa N."/>
            <person name="Katano-Makiyama Y."/>
            <person name="Hidaka K."/>
        </authorList>
    </citation>
    <scope>NUCLEOTIDE SEQUENCE [LARGE SCALE GENOMIC DNA]</scope>
    <source>
        <strain evidence="2 3">NBRC 110142</strain>
    </source>
</reference>
<feature type="compositionally biased region" description="Basic and acidic residues" evidence="1">
    <location>
        <begin position="401"/>
        <end position="415"/>
    </location>
</feature>
<feature type="compositionally biased region" description="Basic and acidic residues" evidence="1">
    <location>
        <begin position="372"/>
        <end position="384"/>
    </location>
</feature>
<feature type="compositionally biased region" description="Low complexity" evidence="1">
    <location>
        <begin position="156"/>
        <end position="165"/>
    </location>
</feature>
<accession>A0ABP9WG48</accession>
<keyword evidence="3" id="KW-1185">Reference proteome</keyword>
<name>A0ABP9WG48_9DEIO</name>
<feature type="compositionally biased region" description="Gly residues" evidence="1">
    <location>
        <begin position="308"/>
        <end position="320"/>
    </location>
</feature>
<feature type="region of interest" description="Disordered" evidence="1">
    <location>
        <begin position="1"/>
        <end position="415"/>
    </location>
</feature>
<feature type="compositionally biased region" description="Basic and acidic residues" evidence="1">
    <location>
        <begin position="1"/>
        <end position="11"/>
    </location>
</feature>
<dbReference type="EMBL" id="BAABRP010000039">
    <property type="protein sequence ID" value="GAA5515078.1"/>
    <property type="molecule type" value="Genomic_DNA"/>
</dbReference>
<feature type="compositionally biased region" description="Gly residues" evidence="1">
    <location>
        <begin position="356"/>
        <end position="371"/>
    </location>
</feature>
<evidence type="ECO:0000313" key="3">
    <source>
        <dbReference type="Proteomes" id="UP001401887"/>
    </source>
</evidence>
<proteinExistence type="predicted"/>
<protein>
    <recommendedName>
        <fullName evidence="4">LigA</fullName>
    </recommendedName>
</protein>
<dbReference type="Proteomes" id="UP001401887">
    <property type="component" value="Unassembled WGS sequence"/>
</dbReference>
<feature type="compositionally biased region" description="Basic residues" evidence="1">
    <location>
        <begin position="259"/>
        <end position="272"/>
    </location>
</feature>
<feature type="compositionally biased region" description="Gly residues" evidence="1">
    <location>
        <begin position="109"/>
        <end position="119"/>
    </location>
</feature>
<comment type="caution">
    <text evidence="2">The sequence shown here is derived from an EMBL/GenBank/DDBJ whole genome shotgun (WGS) entry which is preliminary data.</text>
</comment>
<feature type="compositionally biased region" description="Basic and acidic residues" evidence="1">
    <location>
        <begin position="131"/>
        <end position="150"/>
    </location>
</feature>
<organism evidence="2 3">
    <name type="scientific">Deinococcus carri</name>
    <dbReference type="NCBI Taxonomy" id="1211323"/>
    <lineage>
        <taxon>Bacteria</taxon>
        <taxon>Thermotogati</taxon>
        <taxon>Deinococcota</taxon>
        <taxon>Deinococci</taxon>
        <taxon>Deinococcales</taxon>
        <taxon>Deinococcaceae</taxon>
        <taxon>Deinococcus</taxon>
    </lineage>
</organism>
<gene>
    <name evidence="2" type="ORF">Dcar01_03843</name>
</gene>
<feature type="compositionally biased region" description="Low complexity" evidence="1">
    <location>
        <begin position="69"/>
        <end position="81"/>
    </location>
</feature>
<feature type="compositionally biased region" description="Basic and acidic residues" evidence="1">
    <location>
        <begin position="274"/>
        <end position="294"/>
    </location>
</feature>
<evidence type="ECO:0008006" key="4">
    <source>
        <dbReference type="Google" id="ProtNLM"/>
    </source>
</evidence>
<feature type="compositionally biased region" description="Basic residues" evidence="1">
    <location>
        <begin position="47"/>
        <end position="62"/>
    </location>
</feature>
<evidence type="ECO:0000256" key="1">
    <source>
        <dbReference type="SAM" id="MobiDB-lite"/>
    </source>
</evidence>
<sequence length="415" mass="44465">MSGWRRDDGPRHHGAGGRGAGEGRRHAAGRGLRHDRQPGPPGPRPGRDRHRRPHLRGQQRGRGRPEWGPPAAKRAAAPGRRLLLHQQPRSGCRRPERHAGGPAAAPGHAGRGAAGGGCGAWRLLHPHRRRNGDCRGRRHAGVERTRDGLRARAARARGLYSRLAGRPGGQSPVPPHRAELQPRHGDRRRPGRGRGRGTRGGRRAGPRPRPHPGAVRGLSGPGQPHARRPGQLRRREGGGQEGGRGACAHGPPRPAGTAPRRRGEPRHRHSHAGRGPDHPRARGEPAHRERDAGRRSCPGGRGRDGLPGERGQGAGHGAAGGELLRLGRLLRDDSRRPRGRGRDGRASGGRGRKPGELGGAGEAAAGGGWRDGPGERGQEVDCHHDAHRPRRHSQAGPHLHPAPDRTGQREHGHHR</sequence>
<feature type="compositionally biased region" description="Basic residues" evidence="1">
    <location>
        <begin position="185"/>
        <end position="210"/>
    </location>
</feature>